<reference evidence="1" key="1">
    <citation type="submission" date="2020-08" db="EMBL/GenBank/DDBJ databases">
        <title>Genome sequencing and assembly of the red palm weevil Rhynchophorus ferrugineus.</title>
        <authorList>
            <person name="Dias G.B."/>
            <person name="Bergman C.M."/>
            <person name="Manee M."/>
        </authorList>
    </citation>
    <scope>NUCLEOTIDE SEQUENCE</scope>
    <source>
        <strain evidence="1">AA-2017</strain>
        <tissue evidence="1">Whole larva</tissue>
    </source>
</reference>
<proteinExistence type="predicted"/>
<dbReference type="AlphaFoldDB" id="A0A834IJZ6"/>
<dbReference type="OrthoDB" id="6423726at2759"/>
<organism evidence="1 2">
    <name type="scientific">Rhynchophorus ferrugineus</name>
    <name type="common">Red palm weevil</name>
    <name type="synonym">Curculio ferrugineus</name>
    <dbReference type="NCBI Taxonomy" id="354439"/>
    <lineage>
        <taxon>Eukaryota</taxon>
        <taxon>Metazoa</taxon>
        <taxon>Ecdysozoa</taxon>
        <taxon>Arthropoda</taxon>
        <taxon>Hexapoda</taxon>
        <taxon>Insecta</taxon>
        <taxon>Pterygota</taxon>
        <taxon>Neoptera</taxon>
        <taxon>Endopterygota</taxon>
        <taxon>Coleoptera</taxon>
        <taxon>Polyphaga</taxon>
        <taxon>Cucujiformia</taxon>
        <taxon>Curculionidae</taxon>
        <taxon>Dryophthorinae</taxon>
        <taxon>Rhynchophorus</taxon>
    </lineage>
</organism>
<evidence type="ECO:0000313" key="2">
    <source>
        <dbReference type="Proteomes" id="UP000625711"/>
    </source>
</evidence>
<keyword evidence="2" id="KW-1185">Reference proteome</keyword>
<dbReference type="EMBL" id="JAACXV010000337">
    <property type="protein sequence ID" value="KAF7279828.1"/>
    <property type="molecule type" value="Genomic_DNA"/>
</dbReference>
<gene>
    <name evidence="1" type="ORF">GWI33_006686</name>
</gene>
<name>A0A834IJZ6_RHYFE</name>
<sequence>MGNCLASCLPACKNTGALCSFNMLSKSKNDFTFLIEEDSANKSTRSRRFFTRLLARRKQRKKKQNVGVVDCVLNPQLSYSRLSDIRVSSQGSLNNRDIQLQCLDARALLIRTNTSTPENSLDLEWEHETLPISLIHEPSASSWTTSIFPEDTLVSQPRESPSHGEVSESDWSRVSSSANSLEWDSVQNSIQSDVDTLDIDTQFLLNEIDRLTSQALKETGVITDHDSYIDDTV</sequence>
<evidence type="ECO:0000313" key="1">
    <source>
        <dbReference type="EMBL" id="KAF7279828.1"/>
    </source>
</evidence>
<dbReference type="Proteomes" id="UP000625711">
    <property type="component" value="Unassembled WGS sequence"/>
</dbReference>
<protein>
    <submittedName>
        <fullName evidence="1">Uncharacterized protein</fullName>
    </submittedName>
</protein>
<accession>A0A834IJZ6</accession>
<comment type="caution">
    <text evidence="1">The sequence shown here is derived from an EMBL/GenBank/DDBJ whole genome shotgun (WGS) entry which is preliminary data.</text>
</comment>